<reference evidence="3 4" key="1">
    <citation type="journal article" date="2017" name="Nature">
        <title>Atmospheric trace gases support primary production in Antarctic desert surface soil.</title>
        <authorList>
            <person name="Ji M."/>
            <person name="Greening C."/>
            <person name="Vanwonterghem I."/>
            <person name="Carere C.R."/>
            <person name="Bay S.K."/>
            <person name="Steen J.A."/>
            <person name="Montgomery K."/>
            <person name="Lines T."/>
            <person name="Beardall J."/>
            <person name="van Dorst J."/>
            <person name="Snape I."/>
            <person name="Stott M.B."/>
            <person name="Hugenholtz P."/>
            <person name="Ferrari B.C."/>
        </authorList>
    </citation>
    <scope>NUCLEOTIDE SEQUENCE [LARGE SCALE GENOMIC DNA]</scope>
    <source>
        <strain evidence="3">RRmetagenome_bin12</strain>
    </source>
</reference>
<dbReference type="Proteomes" id="UP000248724">
    <property type="component" value="Unassembled WGS sequence"/>
</dbReference>
<sequence>MISPAPPLPGGTVHTFDKSELTPQRSLRGRLVAVRRRRLAVRVRNWLGIGLIATFSVTLFAVTFFSLLGR</sequence>
<evidence type="ECO:0000313" key="5">
    <source>
        <dbReference type="Proteomes" id="UP000606991"/>
    </source>
</evidence>
<dbReference type="Proteomes" id="UP000606991">
    <property type="component" value="Unassembled WGS sequence"/>
</dbReference>
<protein>
    <submittedName>
        <fullName evidence="3">Uncharacterized protein</fullName>
    </submittedName>
</protein>
<accession>A0A2W5Z2A7</accession>
<dbReference type="EMBL" id="QHBU01000211">
    <property type="protein sequence ID" value="PZR79352.1"/>
    <property type="molecule type" value="Genomic_DNA"/>
</dbReference>
<name>A0A2W5Z2A7_9BACT</name>
<keyword evidence="1" id="KW-1133">Transmembrane helix</keyword>
<feature type="transmembrane region" description="Helical" evidence="1">
    <location>
        <begin position="45"/>
        <end position="68"/>
    </location>
</feature>
<reference evidence="2 5" key="3">
    <citation type="submission" date="2020-10" db="EMBL/GenBank/DDBJ databases">
        <title>Ca. Dormibacterota MAGs.</title>
        <authorList>
            <person name="Montgomery K."/>
        </authorList>
    </citation>
    <scope>NUCLEOTIDE SEQUENCE [LARGE SCALE GENOMIC DNA]</scope>
    <source>
        <strain evidence="2">SC8812_S17_18</strain>
    </source>
</reference>
<evidence type="ECO:0000313" key="2">
    <source>
        <dbReference type="EMBL" id="MBJ7595401.1"/>
    </source>
</evidence>
<reference evidence="3" key="2">
    <citation type="submission" date="2018-05" db="EMBL/GenBank/DDBJ databases">
        <authorList>
            <person name="Ferrari B."/>
        </authorList>
    </citation>
    <scope>NUCLEOTIDE SEQUENCE</scope>
    <source>
        <strain evidence="3">RRmetagenome_bin12</strain>
    </source>
</reference>
<dbReference type="EMBL" id="JAEKNS010000116">
    <property type="protein sequence ID" value="MBJ7595401.1"/>
    <property type="molecule type" value="Genomic_DNA"/>
</dbReference>
<dbReference type="AlphaFoldDB" id="A0A2W5Z2A7"/>
<proteinExistence type="predicted"/>
<organism evidence="3 4">
    <name type="scientific">Candidatus Aeolococcus gillhamiae</name>
    <dbReference type="NCBI Taxonomy" id="3127015"/>
    <lineage>
        <taxon>Bacteria</taxon>
        <taxon>Bacillati</taxon>
        <taxon>Candidatus Dormiibacterota</taxon>
        <taxon>Candidatus Dormibacteria</taxon>
        <taxon>Candidatus Aeolococcales</taxon>
        <taxon>Candidatus Aeolococcaceae</taxon>
        <taxon>Candidatus Aeolococcus</taxon>
    </lineage>
</organism>
<comment type="caution">
    <text evidence="3">The sequence shown here is derived from an EMBL/GenBank/DDBJ whole genome shotgun (WGS) entry which is preliminary data.</text>
</comment>
<keyword evidence="1" id="KW-0472">Membrane</keyword>
<evidence type="ECO:0000313" key="4">
    <source>
        <dbReference type="Proteomes" id="UP000248724"/>
    </source>
</evidence>
<evidence type="ECO:0000313" key="3">
    <source>
        <dbReference type="EMBL" id="PZR79352.1"/>
    </source>
</evidence>
<accession>A0A934N491</accession>
<keyword evidence="1" id="KW-0812">Transmembrane</keyword>
<gene>
    <name evidence="3" type="ORF">DLM65_10925</name>
    <name evidence="2" type="ORF">JF886_11185</name>
</gene>
<dbReference type="RefSeq" id="WP_337312476.1">
    <property type="nucleotide sequence ID" value="NZ_JAEKNS010000116.1"/>
</dbReference>
<evidence type="ECO:0000256" key="1">
    <source>
        <dbReference type="SAM" id="Phobius"/>
    </source>
</evidence>